<dbReference type="RefSeq" id="WP_045960953.1">
    <property type="nucleotide sequence ID" value="NZ_JMTK01000003.1"/>
</dbReference>
<gene>
    <name evidence="1" type="ORF">DJ66_1160</name>
</gene>
<sequence>MISIKMCSNVYEKKKGTSTDIRAYSPVTDNVRVTVTVAIDGQEDRDRQSAYEKAVIEAIYKIHPIISRLGI</sequence>
<evidence type="ECO:0000313" key="2">
    <source>
        <dbReference type="Proteomes" id="UP000033731"/>
    </source>
</evidence>
<dbReference type="AlphaFoldDB" id="A0A0F4VJZ0"/>
<protein>
    <submittedName>
        <fullName evidence="1">Uncharacterized protein</fullName>
    </submittedName>
</protein>
<proteinExistence type="predicted"/>
<reference evidence="1 2" key="1">
    <citation type="journal article" date="2015" name="Phytopathology">
        <title>Genomes of Candidatus Liberibacter solanacearum haplotype A from New Zealand and the USA suggest significant genome plasticity in the species.</title>
        <authorList>
            <person name="Thompson S.M."/>
            <person name="Johnson C.P."/>
            <person name="Lu A.Y."/>
            <person name="Frampton R.A."/>
            <person name="Sullivan K.L."/>
            <person name="Fiers M.W."/>
            <person name="Crowhurst R.N."/>
            <person name="Pitman A.R."/>
            <person name="Scott I."/>
            <person name="Gudmestad N.C."/>
            <person name="Smith G.R."/>
        </authorList>
    </citation>
    <scope>NUCLEOTIDE SEQUENCE [LARGE SCALE GENOMIC DNA]</scope>
    <source>
        <strain evidence="1 2">LsoNZ1</strain>
    </source>
</reference>
<evidence type="ECO:0000313" key="1">
    <source>
        <dbReference type="EMBL" id="KJZ81565.1"/>
    </source>
</evidence>
<comment type="caution">
    <text evidence="1">The sequence shown here is derived from an EMBL/GenBank/DDBJ whole genome shotgun (WGS) entry which is preliminary data.</text>
</comment>
<keyword evidence="2" id="KW-1185">Reference proteome</keyword>
<name>A0A0F4VJZ0_9HYPH</name>
<dbReference type="PATRIC" id="fig|556287.9.peg.1180"/>
<accession>A0A0F4VJZ0</accession>
<dbReference type="Proteomes" id="UP000033731">
    <property type="component" value="Unassembled WGS sequence"/>
</dbReference>
<organism evidence="1 2">
    <name type="scientific">Candidatus Liberibacter solanacearum</name>
    <dbReference type="NCBI Taxonomy" id="556287"/>
    <lineage>
        <taxon>Bacteria</taxon>
        <taxon>Pseudomonadati</taxon>
        <taxon>Pseudomonadota</taxon>
        <taxon>Alphaproteobacteria</taxon>
        <taxon>Hyphomicrobiales</taxon>
        <taxon>Rhizobiaceae</taxon>
        <taxon>Liberibacter</taxon>
    </lineage>
</organism>
<dbReference type="EMBL" id="JMTK01000003">
    <property type="protein sequence ID" value="KJZ81565.1"/>
    <property type="molecule type" value="Genomic_DNA"/>
</dbReference>